<accession>A0A8F3DX49</accession>
<dbReference type="PANTHER" id="PTHR43575:SF1">
    <property type="entry name" value="PROTEIN ABCI7, CHLOROPLASTIC"/>
    <property type="match status" value="1"/>
</dbReference>
<name>A0A8F3DX49_9PROT</name>
<reference evidence="2 4" key="1">
    <citation type="submission" date="2016-01" db="EMBL/GenBank/DDBJ databases">
        <title>Genome sequence of the acidophilic iron oxidising Ferrovum strain Z-31.</title>
        <authorList>
            <person name="Poehlein A."/>
            <person name="Ullrich S.R."/>
            <person name="Schloemann M."/>
            <person name="Muehling M."/>
            <person name="Daniel R."/>
        </authorList>
    </citation>
    <scope>NUCLEOTIDE SEQUENCE [LARGE SCALE GENOMIC DNA]</scope>
    <source>
        <strain evidence="2 4">Z-31</strain>
    </source>
</reference>
<dbReference type="NCBIfam" id="TIGR01981">
    <property type="entry name" value="sufD"/>
    <property type="match status" value="1"/>
</dbReference>
<reference evidence="3" key="2">
    <citation type="submission" date="2021-02" db="EMBL/GenBank/DDBJ databases">
        <title>Comparative genomics of Ferrovum myxofaciens strains, predominant extremophile bacteria forming large biofilm stalactites in acid mine ecosystems.</title>
        <authorList>
            <person name="Burkartova K."/>
            <person name="Ridl J."/>
            <person name="Pajer P."/>
            <person name="Falteisek L."/>
        </authorList>
    </citation>
    <scope>NUCLEOTIDE SEQUENCE</scope>
    <source>
        <strain evidence="3">MI1III</strain>
    </source>
</reference>
<dbReference type="PANTHER" id="PTHR43575">
    <property type="entry name" value="PROTEIN ABCI7, CHLOROPLASTIC"/>
    <property type="match status" value="1"/>
</dbReference>
<dbReference type="RefSeq" id="WP_062188235.1">
    <property type="nucleotide sequence ID" value="NZ_CP053675.1"/>
</dbReference>
<accession>A0A149VX65</accession>
<gene>
    <name evidence="2" type="primary">sufD_2</name>
    <name evidence="3" type="synonym">sufD</name>
    <name evidence="2" type="ORF">FEMY_17020</name>
    <name evidence="3" type="ORF">JZL65_00495</name>
</gene>
<evidence type="ECO:0000313" key="3">
    <source>
        <dbReference type="EMBL" id="QWY77602.1"/>
    </source>
</evidence>
<dbReference type="EMBL" id="LRRD01000038">
    <property type="protein sequence ID" value="KXW57768.1"/>
    <property type="molecule type" value="Genomic_DNA"/>
</dbReference>
<keyword evidence="4" id="KW-1185">Reference proteome</keyword>
<dbReference type="Proteomes" id="UP000075653">
    <property type="component" value="Unassembled WGS sequence"/>
</dbReference>
<dbReference type="InterPro" id="IPR011542">
    <property type="entry name" value="SUF_FeS_clus_asmbl_SufD"/>
</dbReference>
<dbReference type="EMBL" id="CP071137">
    <property type="protein sequence ID" value="QWY77602.1"/>
    <property type="molecule type" value="Genomic_DNA"/>
</dbReference>
<feature type="domain" description="SUF system FeS cluster assembly SufBD core" evidence="1">
    <location>
        <begin position="160"/>
        <end position="387"/>
    </location>
</feature>
<dbReference type="PATRIC" id="fig|1789004.3.peg.1737"/>
<dbReference type="AlphaFoldDB" id="A0A8F3DX49"/>
<proteinExistence type="predicted"/>
<evidence type="ECO:0000313" key="4">
    <source>
        <dbReference type="Proteomes" id="UP000075653"/>
    </source>
</evidence>
<organism evidence="2 4">
    <name type="scientific">Ferrovum myxofaciens</name>
    <dbReference type="NCBI Taxonomy" id="416213"/>
    <lineage>
        <taxon>Bacteria</taxon>
        <taxon>Pseudomonadati</taxon>
        <taxon>Pseudomonadota</taxon>
        <taxon>Betaproteobacteria</taxon>
        <taxon>Ferrovales</taxon>
        <taxon>Ferrovaceae</taxon>
        <taxon>Ferrovum</taxon>
    </lineage>
</organism>
<protein>
    <submittedName>
        <fullName evidence="3">Fe-S cluster assembly protein SufD</fullName>
    </submittedName>
    <submittedName>
        <fullName evidence="2">FeS cluster assembly protein SufD</fullName>
    </submittedName>
</protein>
<dbReference type="InterPro" id="IPR055346">
    <property type="entry name" value="Fe-S_cluster_assembly_SufBD"/>
</dbReference>
<sequence>MKPDDCFQGLLTGTAQRDAFSALREQAEVRARTLKLPQDKHDDWRLTGLEAFYDQEFVPAGKALEIPSIEGFMIPGSCRIVFVDGFYHSKLSDLSGQEGIRVSPLGQEDKSLHTHFDKGMKDSVFAQINGRNFTDCAWVHVQGETQQIVHVLHVTTGHQKPVSLYGRALVVLGAMAKATLVEEYTGPDSPYLVNTMTEVVLGEGADLRHIRIQREGAQAVHMGHALVSLSRGAHYDSTTLALGGRFSRHDQRILHQGEGAEARLDGLILADENQVADTHTRIDHLVPDCRSFQQHKCIASGNSTAVFSGNIVVHRGARGTDTRQSSRNLLLSNKARIDAQPQLEIMNDDVSCKHGATMGKLDAEELFYFMSRGLQEAQARKLLIYAFAAEIMDRIPIPNLVRSLRESMEGRLV</sequence>
<dbReference type="InterPro" id="IPR037284">
    <property type="entry name" value="SUF_FeS_clus_asmbl_SufBD_sf"/>
</dbReference>
<dbReference type="GO" id="GO:0016226">
    <property type="term" value="P:iron-sulfur cluster assembly"/>
    <property type="evidence" value="ECO:0007669"/>
    <property type="project" value="InterPro"/>
</dbReference>
<dbReference type="SUPFAM" id="SSF101960">
    <property type="entry name" value="Stabilizer of iron transporter SufD"/>
    <property type="match status" value="1"/>
</dbReference>
<evidence type="ECO:0000259" key="1">
    <source>
        <dbReference type="Pfam" id="PF01458"/>
    </source>
</evidence>
<dbReference type="Pfam" id="PF01458">
    <property type="entry name" value="SUFBD_core"/>
    <property type="match status" value="1"/>
</dbReference>
<evidence type="ECO:0000313" key="2">
    <source>
        <dbReference type="EMBL" id="KXW57768.1"/>
    </source>
</evidence>
<dbReference type="Proteomes" id="UP000683551">
    <property type="component" value="Chromosome"/>
</dbReference>
<dbReference type="InterPro" id="IPR000825">
    <property type="entry name" value="SUF_FeS_clus_asmbl_SufBD_core"/>
</dbReference>